<protein>
    <submittedName>
        <fullName evidence="3">ABC-type transport auxiliary lipoprotein family protein</fullName>
    </submittedName>
</protein>
<evidence type="ECO:0000313" key="3">
    <source>
        <dbReference type="EMBL" id="MFD2112476.1"/>
    </source>
</evidence>
<keyword evidence="4" id="KW-1185">Reference proteome</keyword>
<evidence type="ECO:0000313" key="4">
    <source>
        <dbReference type="Proteomes" id="UP001597337"/>
    </source>
</evidence>
<accession>A0ABW4Y8H0</accession>
<dbReference type="SUPFAM" id="SSF159594">
    <property type="entry name" value="XCC0632-like"/>
    <property type="match status" value="1"/>
</dbReference>
<dbReference type="Pfam" id="PF03886">
    <property type="entry name" value="ABC_trans_aux"/>
    <property type="match status" value="1"/>
</dbReference>
<reference evidence="4" key="1">
    <citation type="journal article" date="2019" name="Int. J. Syst. Evol. Microbiol.">
        <title>The Global Catalogue of Microorganisms (GCM) 10K type strain sequencing project: providing services to taxonomists for standard genome sequencing and annotation.</title>
        <authorList>
            <consortium name="The Broad Institute Genomics Platform"/>
            <consortium name="The Broad Institute Genome Sequencing Center for Infectious Disease"/>
            <person name="Wu L."/>
            <person name="Ma J."/>
        </authorList>
    </citation>
    <scope>NUCLEOTIDE SEQUENCE [LARGE SCALE GENOMIC DNA]</scope>
    <source>
        <strain evidence="4">KACC 12597</strain>
    </source>
</reference>
<gene>
    <name evidence="3" type="ORF">ACFSJC_11550</name>
</gene>
<sequence>MSRLISPLSLLGCVLLVAGCGSAPPIEPDRYYLLEPPTQVQRARTQTPAILLVNDLAARGFLGGREILYRTREQPLMIARYRNLLWAEPVPQAMVGVLVGAIRKAGLFRYVAIPADRVRADYLLNGEVERFEHWPTDRPPRVTATLNLSLVAADDRRSLWARQYSGEEVVEASTPDAMAAAFDRLAARLAGEVVRDLERVQPLLVSIPRS</sequence>
<dbReference type="EMBL" id="JBHUHX010000027">
    <property type="protein sequence ID" value="MFD2112476.1"/>
    <property type="molecule type" value="Genomic_DNA"/>
</dbReference>
<feature type="signal peptide" evidence="1">
    <location>
        <begin position="1"/>
        <end position="23"/>
    </location>
</feature>
<organism evidence="3 4">
    <name type="scientific">Thiorhodococcus fuscus</name>
    <dbReference type="NCBI Taxonomy" id="527200"/>
    <lineage>
        <taxon>Bacteria</taxon>
        <taxon>Pseudomonadati</taxon>
        <taxon>Pseudomonadota</taxon>
        <taxon>Gammaproteobacteria</taxon>
        <taxon>Chromatiales</taxon>
        <taxon>Chromatiaceae</taxon>
        <taxon>Thiorhodococcus</taxon>
    </lineage>
</organism>
<evidence type="ECO:0000259" key="2">
    <source>
        <dbReference type="Pfam" id="PF03886"/>
    </source>
</evidence>
<dbReference type="PROSITE" id="PS51257">
    <property type="entry name" value="PROKAR_LIPOPROTEIN"/>
    <property type="match status" value="1"/>
</dbReference>
<dbReference type="RefSeq" id="WP_386026795.1">
    <property type="nucleotide sequence ID" value="NZ_JBHUHX010000027.1"/>
</dbReference>
<proteinExistence type="predicted"/>
<keyword evidence="3" id="KW-0449">Lipoprotein</keyword>
<dbReference type="Gene3D" id="3.40.50.10610">
    <property type="entry name" value="ABC-type transport auxiliary lipoprotein component"/>
    <property type="match status" value="1"/>
</dbReference>
<feature type="chain" id="PRO_5045536907" evidence="1">
    <location>
        <begin position="24"/>
        <end position="210"/>
    </location>
</feature>
<dbReference type="Proteomes" id="UP001597337">
    <property type="component" value="Unassembled WGS sequence"/>
</dbReference>
<dbReference type="InterPro" id="IPR005586">
    <property type="entry name" value="ABC_trans_aux"/>
</dbReference>
<feature type="domain" description="ABC-type transport auxiliary lipoprotein component" evidence="2">
    <location>
        <begin position="32"/>
        <end position="193"/>
    </location>
</feature>
<keyword evidence="1" id="KW-0732">Signal</keyword>
<evidence type="ECO:0000256" key="1">
    <source>
        <dbReference type="SAM" id="SignalP"/>
    </source>
</evidence>
<comment type="caution">
    <text evidence="3">The sequence shown here is derived from an EMBL/GenBank/DDBJ whole genome shotgun (WGS) entry which is preliminary data.</text>
</comment>
<name>A0ABW4Y8H0_9GAMM</name>